<dbReference type="EMBL" id="GIBP01000203">
    <property type="protein sequence ID" value="NDV29172.1"/>
    <property type="molecule type" value="Transcribed_RNA"/>
</dbReference>
<evidence type="ECO:0000313" key="6">
    <source>
        <dbReference type="EMBL" id="NDV29172.1"/>
    </source>
</evidence>
<accession>A0A6B2KWY3</accession>
<evidence type="ECO:0000256" key="3">
    <source>
        <dbReference type="ARBA" id="ARBA00022840"/>
    </source>
</evidence>
<dbReference type="PROSITE" id="PS50011">
    <property type="entry name" value="PROTEIN_KINASE_DOM"/>
    <property type="match status" value="1"/>
</dbReference>
<keyword evidence="3" id="KW-0067">ATP-binding</keyword>
<feature type="region of interest" description="Disordered" evidence="4">
    <location>
        <begin position="1009"/>
        <end position="1029"/>
    </location>
</feature>
<dbReference type="PANTHER" id="PTHR44329:SF298">
    <property type="entry name" value="MIXED LINEAGE KINASE DOMAIN-LIKE PROTEIN"/>
    <property type="match status" value="1"/>
</dbReference>
<feature type="region of interest" description="Disordered" evidence="4">
    <location>
        <begin position="1042"/>
        <end position="1092"/>
    </location>
</feature>
<protein>
    <recommendedName>
        <fullName evidence="5">Protein kinase domain-containing protein</fullName>
    </recommendedName>
</protein>
<evidence type="ECO:0000256" key="1">
    <source>
        <dbReference type="ARBA" id="ARBA00022741"/>
    </source>
</evidence>
<evidence type="ECO:0000256" key="2">
    <source>
        <dbReference type="ARBA" id="ARBA00022777"/>
    </source>
</evidence>
<feature type="compositionally biased region" description="Basic and acidic residues" evidence="4">
    <location>
        <begin position="941"/>
        <end position="951"/>
    </location>
</feature>
<evidence type="ECO:0000259" key="5">
    <source>
        <dbReference type="PROSITE" id="PS50011"/>
    </source>
</evidence>
<dbReference type="InterPro" id="IPR001245">
    <property type="entry name" value="Ser-Thr/Tyr_kinase_cat_dom"/>
</dbReference>
<proteinExistence type="predicted"/>
<feature type="compositionally biased region" description="Basic residues" evidence="4">
    <location>
        <begin position="952"/>
        <end position="961"/>
    </location>
</feature>
<feature type="compositionally biased region" description="Polar residues" evidence="4">
    <location>
        <begin position="288"/>
        <end position="297"/>
    </location>
</feature>
<dbReference type="InterPro" id="IPR051681">
    <property type="entry name" value="Ser/Thr_Kinases-Pseudokinases"/>
</dbReference>
<feature type="compositionally biased region" description="Acidic residues" evidence="4">
    <location>
        <begin position="337"/>
        <end position="358"/>
    </location>
</feature>
<feature type="compositionally biased region" description="Basic and acidic residues" evidence="4">
    <location>
        <begin position="962"/>
        <end position="973"/>
    </location>
</feature>
<dbReference type="SUPFAM" id="SSF56112">
    <property type="entry name" value="Protein kinase-like (PK-like)"/>
    <property type="match status" value="1"/>
</dbReference>
<feature type="compositionally biased region" description="Basic and acidic residues" evidence="4">
    <location>
        <begin position="1042"/>
        <end position="1060"/>
    </location>
</feature>
<dbReference type="SUPFAM" id="SSF111126">
    <property type="entry name" value="Ligand-binding domain in the NO signalling and Golgi transport"/>
    <property type="match status" value="1"/>
</dbReference>
<feature type="region of interest" description="Disordered" evidence="4">
    <location>
        <begin position="924"/>
        <end position="973"/>
    </location>
</feature>
<dbReference type="Gene3D" id="1.10.510.10">
    <property type="entry name" value="Transferase(Phosphotransferase) domain 1"/>
    <property type="match status" value="1"/>
</dbReference>
<feature type="region of interest" description="Disordered" evidence="4">
    <location>
        <begin position="288"/>
        <end position="358"/>
    </location>
</feature>
<dbReference type="InterPro" id="IPR008271">
    <property type="entry name" value="Ser/Thr_kinase_AS"/>
</dbReference>
<dbReference type="InterPro" id="IPR011009">
    <property type="entry name" value="Kinase-like_dom_sf"/>
</dbReference>
<dbReference type="GO" id="GO:0005524">
    <property type="term" value="F:ATP binding"/>
    <property type="evidence" value="ECO:0007669"/>
    <property type="project" value="UniProtKB-KW"/>
</dbReference>
<keyword evidence="2" id="KW-0808">Transferase</keyword>
<feature type="domain" description="Protein kinase" evidence="5">
    <location>
        <begin position="1"/>
        <end position="241"/>
    </location>
</feature>
<dbReference type="CDD" id="cd13999">
    <property type="entry name" value="STKc_MAP3K-like"/>
    <property type="match status" value="1"/>
</dbReference>
<keyword evidence="2" id="KW-0418">Kinase</keyword>
<dbReference type="Gene3D" id="3.30.1380.20">
    <property type="entry name" value="Trafficking protein particle complex subunit 3"/>
    <property type="match status" value="1"/>
</dbReference>
<dbReference type="PROSITE" id="PS00108">
    <property type="entry name" value="PROTEIN_KINASE_ST"/>
    <property type="match status" value="1"/>
</dbReference>
<dbReference type="AlphaFoldDB" id="A0A6B2KWY3"/>
<keyword evidence="1" id="KW-0547">Nucleotide-binding</keyword>
<organism evidence="6">
    <name type="scientific">Arcella intermedia</name>
    <dbReference type="NCBI Taxonomy" id="1963864"/>
    <lineage>
        <taxon>Eukaryota</taxon>
        <taxon>Amoebozoa</taxon>
        <taxon>Tubulinea</taxon>
        <taxon>Elardia</taxon>
        <taxon>Arcellinida</taxon>
        <taxon>Sphaerothecina</taxon>
        <taxon>Arcellidae</taxon>
        <taxon>Arcella</taxon>
    </lineage>
</organism>
<name>A0A6B2KWY3_9EUKA</name>
<dbReference type="InterPro" id="IPR024096">
    <property type="entry name" value="NO_sig/Golgi_transp_ligand-bd"/>
</dbReference>
<dbReference type="PANTHER" id="PTHR44329">
    <property type="entry name" value="SERINE/THREONINE-PROTEIN KINASE TNNI3K-RELATED"/>
    <property type="match status" value="1"/>
</dbReference>
<dbReference type="Gene3D" id="3.30.200.20">
    <property type="entry name" value="Phosphorylase Kinase, domain 1"/>
    <property type="match status" value="1"/>
</dbReference>
<dbReference type="SMART" id="SM00220">
    <property type="entry name" value="S_TKc"/>
    <property type="match status" value="1"/>
</dbReference>
<dbReference type="Pfam" id="PF07714">
    <property type="entry name" value="PK_Tyr_Ser-Thr"/>
    <property type="match status" value="1"/>
</dbReference>
<dbReference type="InterPro" id="IPR000719">
    <property type="entry name" value="Prot_kinase_dom"/>
</dbReference>
<sequence>MSGSVYRGYWKDKRVAVKVFKPDIKISDFIKELSIMSIVRHKNLVRCYGGVTKGGKFMIIAELLQENLNSLLAFNEIELSLGLRLQMAVDVARALTYLHNHCNLMHRDLKTLNLLVTTVEGPELVVKVCDFGVSRVIDKKRAMTGNIGTVAWIAPEIFQQKKYTEKADIYSFGIVMWEIITRQTPFGNLSSFGIPVAVIKGDRPPFAKEKVPSSLKKLVRSCWSSNQKKRPPVHKVLDSLLKIYNNLAPSETSQKNIDITPIFKSPLQRSATRSLWTRRTTRQLNYVPTTETQTLIYNSPPPKTPSRSLKRRSRSRVNSLQQEVLPKVPEQVNTSITDEESSEEAQLENENEPEEHDESEIVDFAQNTNTSTVTCIIPPIWSLPTAQLEVKVNRHFSRLKQDLEDGTILVSRQRYLLFRAENFVSDIIRTIQVSFDLPKNEEISDIANSFLYSLGSYIGKEDSKELFKRTALTDKVTKITSAFVNIAYTGLAYANLLPESEINEKHLETTVLHVELEKSYEFKRQDKDPLVFTMAAGYIAGWCESVIGQRFQYVEVNQVEEKLVCQFIANDDKKSARVSTSKNHTFVKTKDSNVNWLPKLIKTTKKKQNTSEVELQVAAKKFPSPAPFEAEDTIDEINNKTAEKFDSFFLDPTQATVELAEEHCLLLQTNSIATGIHELFTKSLKSENSTLYSSKLLYNFGFQVAKTNFKWFMEITRLGDDVIERALSLPVNLAYLGWCDLHFVNMSEMQELSKSKENFSITITSETAYEATSIKRWLQNNSSKYKPKCCCFVLSGYIAGWFESCFGISCKCIETECRLNDANCTFFVYHNNKLIPKTKDPSSIEIIRYTSIVSLSGSSEERRLTPNEEKISLIMKPQLSDVSLVSKDRKQLVRSKSTDSARSSVITDAKMAKEMFSGSLTSEVDNKYGISPVPGQIQPTKETRRSKEKTTRKGKRSKSTHKSAEKKLKMREEKDFFRTTDDFTLPPSPPLPATASPLNFIPVSIFSTAPRSNSPAPGPAKKAPQARRLSINKRIHYEITKTLTGEKEKVPSELHDDINKKAQSSGIPSRKFGSKHSSSEVPELINNEDDST</sequence>
<reference evidence="6" key="1">
    <citation type="journal article" date="2020" name="J. Eukaryot. Microbiol.">
        <title>De novo Sequencing, Assembly and Annotation of the Transcriptome for the Free-Living Testate Amoeba Arcella intermedia.</title>
        <authorList>
            <person name="Ribeiro G.M."/>
            <person name="Porfirio-Sousa A.L."/>
            <person name="Maurer-Alcala X.X."/>
            <person name="Katz L.A."/>
            <person name="Lahr D.J.G."/>
        </authorList>
    </citation>
    <scope>NUCLEOTIDE SEQUENCE</scope>
</reference>
<evidence type="ECO:0000256" key="4">
    <source>
        <dbReference type="SAM" id="MobiDB-lite"/>
    </source>
</evidence>
<dbReference type="GO" id="GO:0004674">
    <property type="term" value="F:protein serine/threonine kinase activity"/>
    <property type="evidence" value="ECO:0007669"/>
    <property type="project" value="TreeGrafter"/>
</dbReference>